<evidence type="ECO:0000313" key="4">
    <source>
        <dbReference type="EMBL" id="KHN75394.1"/>
    </source>
</evidence>
<evidence type="ECO:0000256" key="1">
    <source>
        <dbReference type="ARBA" id="ARBA00023157"/>
    </source>
</evidence>
<organism evidence="4 5">
    <name type="scientific">Toxocara canis</name>
    <name type="common">Canine roundworm</name>
    <dbReference type="NCBI Taxonomy" id="6265"/>
    <lineage>
        <taxon>Eukaryota</taxon>
        <taxon>Metazoa</taxon>
        <taxon>Ecdysozoa</taxon>
        <taxon>Nematoda</taxon>
        <taxon>Chromadorea</taxon>
        <taxon>Rhabditida</taxon>
        <taxon>Spirurina</taxon>
        <taxon>Ascaridomorpha</taxon>
        <taxon>Ascaridoidea</taxon>
        <taxon>Toxocaridae</taxon>
        <taxon>Toxocara</taxon>
    </lineage>
</organism>
<dbReference type="InterPro" id="IPR000742">
    <property type="entry name" value="EGF"/>
</dbReference>
<dbReference type="InterPro" id="IPR013320">
    <property type="entry name" value="ConA-like_dom_sf"/>
</dbReference>
<keyword evidence="1 2" id="KW-1015">Disulfide bond</keyword>
<evidence type="ECO:0000256" key="2">
    <source>
        <dbReference type="PROSITE-ProRule" id="PRU00076"/>
    </source>
</evidence>
<comment type="caution">
    <text evidence="4">The sequence shown here is derived from an EMBL/GenBank/DDBJ whole genome shotgun (WGS) entry which is preliminary data.</text>
</comment>
<comment type="caution">
    <text evidence="2">Lacks conserved residue(s) required for the propagation of feature annotation.</text>
</comment>
<dbReference type="PROSITE" id="PS00022">
    <property type="entry name" value="EGF_1"/>
    <property type="match status" value="1"/>
</dbReference>
<reference evidence="4 5" key="1">
    <citation type="submission" date="2014-11" db="EMBL/GenBank/DDBJ databases">
        <title>Genetic blueprint of the zoonotic pathogen Toxocara canis.</title>
        <authorList>
            <person name="Zhu X.-Q."/>
            <person name="Korhonen P.K."/>
            <person name="Cai H."/>
            <person name="Young N.D."/>
            <person name="Nejsum P."/>
            <person name="von Samson-Himmelstjerna G."/>
            <person name="Boag P.R."/>
            <person name="Tan P."/>
            <person name="Li Q."/>
            <person name="Min J."/>
            <person name="Yang Y."/>
            <person name="Wang X."/>
            <person name="Fang X."/>
            <person name="Hall R.S."/>
            <person name="Hofmann A."/>
            <person name="Sternberg P.W."/>
            <person name="Jex A.R."/>
            <person name="Gasser R.B."/>
        </authorList>
    </citation>
    <scope>NUCLEOTIDE SEQUENCE [LARGE SCALE GENOMIC DNA]</scope>
    <source>
        <strain evidence="4">PN_DK_2014</strain>
    </source>
</reference>
<dbReference type="STRING" id="6265.A0A0B2V1P9"/>
<evidence type="ECO:0000313" key="5">
    <source>
        <dbReference type="Proteomes" id="UP000031036"/>
    </source>
</evidence>
<dbReference type="PROSITE" id="PS50026">
    <property type="entry name" value="EGF_3"/>
    <property type="match status" value="1"/>
</dbReference>
<proteinExistence type="predicted"/>
<gene>
    <name evidence="4" type="primary">cdh-4</name>
    <name evidence="4" type="ORF">Tcan_10552</name>
</gene>
<protein>
    <submittedName>
        <fullName evidence="4">Cadherin-4</fullName>
    </submittedName>
</protein>
<name>A0A0B2V1P9_TOXCA</name>
<dbReference type="AlphaFoldDB" id="A0A0B2V1P9"/>
<dbReference type="Proteomes" id="UP000031036">
    <property type="component" value="Unassembled WGS sequence"/>
</dbReference>
<dbReference type="SUPFAM" id="SSF49899">
    <property type="entry name" value="Concanavalin A-like lectins/glucanases"/>
    <property type="match status" value="1"/>
</dbReference>
<accession>A0A0B2V1P9</accession>
<dbReference type="EMBL" id="JPKZ01002717">
    <property type="protein sequence ID" value="KHN75394.1"/>
    <property type="molecule type" value="Genomic_DNA"/>
</dbReference>
<keyword evidence="2" id="KW-0245">EGF-like domain</keyword>
<keyword evidence="5" id="KW-1185">Reference proteome</keyword>
<sequence length="147" mass="16404">MDTDIGFECVCPPGTIGDRCATPTCLKDNRECRQIDPPPSARQWLSFFMKVTFLTSEEISVNGDGVFQITIVNSLERRLELSFNFRTISPDATTMFAAGNSDFHAIEVSFFFDILLCDSINVLDVNSSAATEMSLKLYPAKPCFPHF</sequence>
<evidence type="ECO:0000259" key="3">
    <source>
        <dbReference type="PROSITE" id="PS50026"/>
    </source>
</evidence>
<dbReference type="OrthoDB" id="5855789at2759"/>
<feature type="disulfide bond" evidence="2">
    <location>
        <begin position="11"/>
        <end position="20"/>
    </location>
</feature>
<feature type="domain" description="EGF-like" evidence="3">
    <location>
        <begin position="1"/>
        <end position="21"/>
    </location>
</feature>